<feature type="region of interest" description="Disordered" evidence="1">
    <location>
        <begin position="1"/>
        <end position="34"/>
    </location>
</feature>
<dbReference type="Proteomes" id="UP000019373">
    <property type="component" value="Unassembled WGS sequence"/>
</dbReference>
<dbReference type="EMBL" id="KE721108">
    <property type="protein sequence ID" value="ERF72370.1"/>
    <property type="molecule type" value="Genomic_DNA"/>
</dbReference>
<dbReference type="OMA" id="HAYITHM"/>
<organism evidence="2 3">
    <name type="scientific">Endocarpon pusillum (strain Z07020 / HMAS-L-300199)</name>
    <name type="common">Lichen-forming fungus</name>
    <dbReference type="NCBI Taxonomy" id="1263415"/>
    <lineage>
        <taxon>Eukaryota</taxon>
        <taxon>Fungi</taxon>
        <taxon>Dikarya</taxon>
        <taxon>Ascomycota</taxon>
        <taxon>Pezizomycotina</taxon>
        <taxon>Eurotiomycetes</taxon>
        <taxon>Chaetothyriomycetidae</taxon>
        <taxon>Verrucariales</taxon>
        <taxon>Verrucariaceae</taxon>
        <taxon>Endocarpon</taxon>
    </lineage>
</organism>
<feature type="region of interest" description="Disordered" evidence="1">
    <location>
        <begin position="181"/>
        <end position="221"/>
    </location>
</feature>
<accession>U1HPP4</accession>
<dbReference type="RefSeq" id="XP_007801961.1">
    <property type="nucleotide sequence ID" value="XM_007803770.1"/>
</dbReference>
<dbReference type="HOGENOM" id="CLU_066274_1_0_1"/>
<dbReference type="GO" id="GO:0006360">
    <property type="term" value="P:transcription by RNA polymerase I"/>
    <property type="evidence" value="ECO:0007669"/>
    <property type="project" value="InterPro"/>
</dbReference>
<keyword evidence="3" id="KW-1185">Reference proteome</keyword>
<proteinExistence type="predicted"/>
<dbReference type="InterPro" id="IPR022793">
    <property type="entry name" value="Rrn10"/>
</dbReference>
<sequence>MSRSKRSRNESQAQQPPSEDTMQNERNPTRSATVYDAVAGRVGSNGFIDESTRPIRTRNGFPSTESAFEPLEVLLRRATAPTEGRADVYFADENLRPEQKLPDSELLKASHLYASDFYGINAEGRGKRDFKSLDETALIALGILLEEAAVQVPGKTGDMVLVEPEGFDSFIPESRATQMQISGRVPRVETPPYVSEESSDESYDDGMRQRKRMRARDNETM</sequence>
<dbReference type="PANTHER" id="PTHR28054">
    <property type="entry name" value="RNA POLYMERASE I-SPECIFIC TRANSCRIPTION INITIATION FACTOR RRN10"/>
    <property type="match status" value="1"/>
</dbReference>
<protein>
    <submittedName>
        <fullName evidence="2">Uncharacterized protein</fullName>
    </submittedName>
</protein>
<name>U1HPP4_ENDPU</name>
<dbReference type="OrthoDB" id="2565191at2759"/>
<dbReference type="PANTHER" id="PTHR28054:SF1">
    <property type="entry name" value="RNA POLYMERASE I-SPECIFIC TRANSCRIPTION INITIATION FACTOR RRN10"/>
    <property type="match status" value="1"/>
</dbReference>
<dbReference type="AlphaFoldDB" id="U1HPP4"/>
<evidence type="ECO:0000313" key="3">
    <source>
        <dbReference type="Proteomes" id="UP000019373"/>
    </source>
</evidence>
<reference evidence="3" key="1">
    <citation type="journal article" date="2014" name="BMC Genomics">
        <title>Genome characteristics reveal the impact of lichenization on lichen-forming fungus Endocarpon pusillum Hedwig (Verrucariales, Ascomycota).</title>
        <authorList>
            <person name="Wang Y.-Y."/>
            <person name="Liu B."/>
            <person name="Zhang X.-Y."/>
            <person name="Zhou Q.-M."/>
            <person name="Zhang T."/>
            <person name="Li H."/>
            <person name="Yu Y.-F."/>
            <person name="Zhang X.-L."/>
            <person name="Hao X.-Y."/>
            <person name="Wang M."/>
            <person name="Wang L."/>
            <person name="Wei J.-C."/>
        </authorList>
    </citation>
    <scope>NUCLEOTIDE SEQUENCE [LARGE SCALE GENOMIC DNA]</scope>
    <source>
        <strain evidence="3">Z07020 / HMAS-L-300199</strain>
    </source>
</reference>
<dbReference type="eggNOG" id="ENOG502S1BQ">
    <property type="taxonomic scope" value="Eukaryota"/>
</dbReference>
<evidence type="ECO:0000313" key="2">
    <source>
        <dbReference type="EMBL" id="ERF72370.1"/>
    </source>
</evidence>
<feature type="compositionally biased region" description="Polar residues" evidence="1">
    <location>
        <begin position="10"/>
        <end position="32"/>
    </location>
</feature>
<dbReference type="GeneID" id="19242414"/>
<evidence type="ECO:0000256" key="1">
    <source>
        <dbReference type="SAM" id="MobiDB-lite"/>
    </source>
</evidence>
<gene>
    <name evidence="2" type="ORF">EPUS_07532</name>
</gene>